<dbReference type="PRINTS" id="PR00081">
    <property type="entry name" value="GDHRDH"/>
</dbReference>
<dbReference type="OMA" id="VKFWGSV"/>
<gene>
    <name evidence="4" type="ORF">HYPSUDRAFT_212924</name>
</gene>
<evidence type="ECO:0000256" key="3">
    <source>
        <dbReference type="ARBA" id="ARBA00023002"/>
    </source>
</evidence>
<dbReference type="InterPro" id="IPR057571">
    <property type="entry name" value="SDR_PhqE-like"/>
</dbReference>
<dbReference type="PANTHER" id="PTHR43477:SF1">
    <property type="entry name" value="DIHYDROANTICAPSIN 7-DEHYDROGENASE"/>
    <property type="match status" value="1"/>
</dbReference>
<keyword evidence="2" id="KW-0521">NADP</keyword>
<dbReference type="OrthoDB" id="294295at2759"/>
<proteinExistence type="inferred from homology"/>
<organism evidence="4 5">
    <name type="scientific">Hypholoma sublateritium (strain FD-334 SS-4)</name>
    <dbReference type="NCBI Taxonomy" id="945553"/>
    <lineage>
        <taxon>Eukaryota</taxon>
        <taxon>Fungi</taxon>
        <taxon>Dikarya</taxon>
        <taxon>Basidiomycota</taxon>
        <taxon>Agaricomycotina</taxon>
        <taxon>Agaricomycetes</taxon>
        <taxon>Agaricomycetidae</taxon>
        <taxon>Agaricales</taxon>
        <taxon>Agaricineae</taxon>
        <taxon>Strophariaceae</taxon>
        <taxon>Hypholoma</taxon>
    </lineage>
</organism>
<dbReference type="InterPro" id="IPR002347">
    <property type="entry name" value="SDR_fam"/>
</dbReference>
<dbReference type="EMBL" id="KN817526">
    <property type="protein sequence ID" value="KJA26771.1"/>
    <property type="molecule type" value="Genomic_DNA"/>
</dbReference>
<sequence length="233" mass="24266">MATLQNKTVVVVGGSSGIGFGVTLAALQSLASVVIIASSNAERVAGAVAQLQAHKLPGEVRGEVVDARDAAAPSPTLRGPAATWRRDTWAAISRSRAFTTRFWGPYILAQSAKFNPGGSLTLTSGILDLKPRPGMTLPAGVSAAVAGLTSGLAVDLAPVRVNVVSPGGVNTEVWDKLQIPDEAKEHIIQEMANKLLIKRIGEPSDLAEAYIFLMKCGYITGQRINVDGGATLV</sequence>
<accession>A0A0D2PDZ3</accession>
<dbReference type="Proteomes" id="UP000054270">
    <property type="component" value="Unassembled WGS sequence"/>
</dbReference>
<dbReference type="Pfam" id="PF23441">
    <property type="entry name" value="SDR"/>
    <property type="match status" value="2"/>
</dbReference>
<dbReference type="GO" id="GO:0016491">
    <property type="term" value="F:oxidoreductase activity"/>
    <property type="evidence" value="ECO:0007669"/>
    <property type="project" value="UniProtKB-KW"/>
</dbReference>
<dbReference type="SUPFAM" id="SSF51735">
    <property type="entry name" value="NAD(P)-binding Rossmann-fold domains"/>
    <property type="match status" value="1"/>
</dbReference>
<dbReference type="AlphaFoldDB" id="A0A0D2PDZ3"/>
<evidence type="ECO:0000256" key="1">
    <source>
        <dbReference type="ARBA" id="ARBA00006484"/>
    </source>
</evidence>
<dbReference type="PANTHER" id="PTHR43477">
    <property type="entry name" value="DIHYDROANTICAPSIN 7-DEHYDROGENASE"/>
    <property type="match status" value="1"/>
</dbReference>
<keyword evidence="3" id="KW-0560">Oxidoreductase</keyword>
<evidence type="ECO:0000313" key="4">
    <source>
        <dbReference type="EMBL" id="KJA26771.1"/>
    </source>
</evidence>
<dbReference type="InterPro" id="IPR036291">
    <property type="entry name" value="NAD(P)-bd_dom_sf"/>
</dbReference>
<evidence type="ECO:0000256" key="2">
    <source>
        <dbReference type="ARBA" id="ARBA00022857"/>
    </source>
</evidence>
<reference evidence="5" key="1">
    <citation type="submission" date="2014-04" db="EMBL/GenBank/DDBJ databases">
        <title>Evolutionary Origins and Diversification of the Mycorrhizal Mutualists.</title>
        <authorList>
            <consortium name="DOE Joint Genome Institute"/>
            <consortium name="Mycorrhizal Genomics Consortium"/>
            <person name="Kohler A."/>
            <person name="Kuo A."/>
            <person name="Nagy L.G."/>
            <person name="Floudas D."/>
            <person name="Copeland A."/>
            <person name="Barry K.W."/>
            <person name="Cichocki N."/>
            <person name="Veneault-Fourrey C."/>
            <person name="LaButti K."/>
            <person name="Lindquist E.A."/>
            <person name="Lipzen A."/>
            <person name="Lundell T."/>
            <person name="Morin E."/>
            <person name="Murat C."/>
            <person name="Riley R."/>
            <person name="Ohm R."/>
            <person name="Sun H."/>
            <person name="Tunlid A."/>
            <person name="Henrissat B."/>
            <person name="Grigoriev I.V."/>
            <person name="Hibbett D.S."/>
            <person name="Martin F."/>
        </authorList>
    </citation>
    <scope>NUCLEOTIDE SEQUENCE [LARGE SCALE GENOMIC DNA]</scope>
    <source>
        <strain evidence="5">FD-334 SS-4</strain>
    </source>
</reference>
<protein>
    <submittedName>
        <fullName evidence="4">Uncharacterized protein</fullName>
    </submittedName>
</protein>
<comment type="similarity">
    <text evidence="1">Belongs to the short-chain dehydrogenases/reductases (SDR) family.</text>
</comment>
<evidence type="ECO:0000313" key="5">
    <source>
        <dbReference type="Proteomes" id="UP000054270"/>
    </source>
</evidence>
<dbReference type="Gene3D" id="3.40.50.720">
    <property type="entry name" value="NAD(P)-binding Rossmann-like Domain"/>
    <property type="match status" value="2"/>
</dbReference>
<keyword evidence="5" id="KW-1185">Reference proteome</keyword>
<dbReference type="STRING" id="945553.A0A0D2PDZ3"/>
<name>A0A0D2PDZ3_HYPSF</name>
<dbReference type="InterPro" id="IPR051122">
    <property type="entry name" value="SDR_DHRS6-like"/>
</dbReference>